<organism evidence="1 2">
    <name type="scientific">Schumannella soli</name>
    <dbReference type="NCBI Taxonomy" id="2590779"/>
    <lineage>
        <taxon>Bacteria</taxon>
        <taxon>Bacillati</taxon>
        <taxon>Actinomycetota</taxon>
        <taxon>Actinomycetes</taxon>
        <taxon>Micrococcales</taxon>
        <taxon>Microbacteriaceae</taxon>
        <taxon>Schumannella</taxon>
    </lineage>
</organism>
<gene>
    <name evidence="1" type="ORF">FJ657_03570</name>
</gene>
<evidence type="ECO:0008006" key="3">
    <source>
        <dbReference type="Google" id="ProtNLM"/>
    </source>
</evidence>
<dbReference type="Proteomes" id="UP000316252">
    <property type="component" value="Unassembled WGS sequence"/>
</dbReference>
<dbReference type="AlphaFoldDB" id="A0A506Y6R7"/>
<evidence type="ECO:0000313" key="1">
    <source>
        <dbReference type="EMBL" id="TPW77742.1"/>
    </source>
</evidence>
<protein>
    <recommendedName>
        <fullName evidence="3">DUF4878 domain-containing protein</fullName>
    </recommendedName>
</protein>
<comment type="caution">
    <text evidence="1">The sequence shown here is derived from an EMBL/GenBank/DDBJ whole genome shotgun (WGS) entry which is preliminary data.</text>
</comment>
<dbReference type="OrthoDB" id="3818356at2"/>
<evidence type="ECO:0000313" key="2">
    <source>
        <dbReference type="Proteomes" id="UP000316252"/>
    </source>
</evidence>
<proteinExistence type="predicted"/>
<accession>A0A506Y6R7</accession>
<reference evidence="1 2" key="1">
    <citation type="submission" date="2019-06" db="EMBL/GenBank/DDBJ databases">
        <authorList>
            <person name="Li F."/>
        </authorList>
    </citation>
    <scope>NUCLEOTIDE SEQUENCE [LARGE SCALE GENOMIC DNA]</scope>
    <source>
        <strain evidence="1 2">10F1D-1</strain>
    </source>
</reference>
<keyword evidence="2" id="KW-1185">Reference proteome</keyword>
<sequence>MRRTVVSWLVAVGLVLIASIGGVATANATVFGAGAFVREYLDTIARGDAASALGIPGVDDGGADDALLTDAVLRTGARLTDISQVSDTESAGIHTVTVRWRAGGQQGESSFEVERDGSRFGLFPAWRFATSPVALVPVTVDGDSRFRVNDVPASTRTAGEADAFALFVPGAYDVDARTRLLSAKAQTFVADTTGDADAIELEVSPTTGFQKRLQKEVDGFLDSCATQKVLQPTGCPFGQVIDDRVTSPPTWTISTYPVVRIGAGGGAGKWQVSPTPGTANLTMDVQALADGTISRYDEDVEFRVAYDVTVKGDTITITPIDLGDDG</sequence>
<name>A0A506Y6R7_9MICO</name>
<dbReference type="RefSeq" id="WP_141162270.1">
    <property type="nucleotide sequence ID" value="NZ_VHQG01000001.1"/>
</dbReference>
<dbReference type="EMBL" id="VHQG01000001">
    <property type="protein sequence ID" value="TPW77742.1"/>
    <property type="molecule type" value="Genomic_DNA"/>
</dbReference>